<name>A0A392MCP8_9FABA</name>
<dbReference type="Pfam" id="PF00076">
    <property type="entry name" value="RRM_1"/>
    <property type="match status" value="1"/>
</dbReference>
<dbReference type="InterPro" id="IPR000504">
    <property type="entry name" value="RRM_dom"/>
</dbReference>
<sequence length="540" mass="59984">REEREAISVETGVRRGGYLHRLDGVSTSFFFTNFPEDVKVLDLWSSFAKFGRVGDVFIPKKLDKQGRRFGFVKFREVRDEEELLSWISDIWLGTYKLRVNRTRFRRDEVQKKKQQVIQQPQRGEETKVQLESRQGRSFMEALSTPKGAEGMQVKPKSVVVSEDVAWEVEVEEDKIALLRGAYVGILLENVEVHQLQQHFLMDGYHNIKITILGHRKVLLSSSKEDEVKELVGSAGWWCSWFDRFVPWSPASVSNHREVWLSCYGVPLFAWGVTLFRTLAFKFGSFIDIDFGSFIDIDVSTLEMRRGDVARVKIVTNRDKMIDSSLLILVLGQRFNIRVMEENGGWYGSSSRWCGCSGEHEEIMSLASNNGDASFMATVVGGSEEGSDCDPSQSCQVLLGFEQQAGGKGGSLGTRKGVCQEGGVAVDSPNFLGNTIGRVNEEERCILNGYEENCRVLIESAGTGGDRRDETNNMLSNAIGSDFCSQVPFVNATRDIGSASGAVLGDLECGGSVQEDWACDLGPPSVGGVNSKGPAVLRTKE</sequence>
<reference evidence="3 4" key="1">
    <citation type="journal article" date="2018" name="Front. Plant Sci.">
        <title>Red Clover (Trifolium pratense) and Zigzag Clover (T. medium) - A Picture of Genomic Similarities and Differences.</title>
        <authorList>
            <person name="Dluhosova J."/>
            <person name="Istvanek J."/>
            <person name="Nedelnik J."/>
            <person name="Repkova J."/>
        </authorList>
    </citation>
    <scope>NUCLEOTIDE SEQUENCE [LARGE SCALE GENOMIC DNA]</scope>
    <source>
        <strain evidence="4">cv. 10/8</strain>
        <tissue evidence="3">Leaf</tissue>
    </source>
</reference>
<feature type="non-terminal residue" evidence="3">
    <location>
        <position position="1"/>
    </location>
</feature>
<dbReference type="PANTHER" id="PTHR34427:SF5">
    <property type="entry name" value="DUF4283 DOMAIN-CONTAINING PROTEIN"/>
    <property type="match status" value="1"/>
</dbReference>
<dbReference type="SMART" id="SM00360">
    <property type="entry name" value="RRM"/>
    <property type="match status" value="1"/>
</dbReference>
<dbReference type="PANTHER" id="PTHR34427">
    <property type="entry name" value="DUF4283 DOMAIN PROTEIN"/>
    <property type="match status" value="1"/>
</dbReference>
<gene>
    <name evidence="3" type="ORF">A2U01_0005771</name>
</gene>
<protein>
    <submittedName>
        <fullName evidence="3">RNA recognition motif</fullName>
    </submittedName>
</protein>
<dbReference type="CDD" id="cd00590">
    <property type="entry name" value="RRM_SF"/>
    <property type="match status" value="1"/>
</dbReference>
<proteinExistence type="predicted"/>
<evidence type="ECO:0000256" key="1">
    <source>
        <dbReference type="PROSITE-ProRule" id="PRU00176"/>
    </source>
</evidence>
<dbReference type="AlphaFoldDB" id="A0A392MCP8"/>
<feature type="non-terminal residue" evidence="3">
    <location>
        <position position="540"/>
    </location>
</feature>
<keyword evidence="4" id="KW-1185">Reference proteome</keyword>
<dbReference type="PROSITE" id="PS50102">
    <property type="entry name" value="RRM"/>
    <property type="match status" value="1"/>
</dbReference>
<dbReference type="EMBL" id="LXQA010007626">
    <property type="protein sequence ID" value="MCH84933.1"/>
    <property type="molecule type" value="Genomic_DNA"/>
</dbReference>
<evidence type="ECO:0000313" key="4">
    <source>
        <dbReference type="Proteomes" id="UP000265520"/>
    </source>
</evidence>
<evidence type="ECO:0000313" key="3">
    <source>
        <dbReference type="EMBL" id="MCH84933.1"/>
    </source>
</evidence>
<dbReference type="Proteomes" id="UP000265520">
    <property type="component" value="Unassembled WGS sequence"/>
</dbReference>
<keyword evidence="1" id="KW-0694">RNA-binding</keyword>
<dbReference type="SUPFAM" id="SSF54928">
    <property type="entry name" value="RNA-binding domain, RBD"/>
    <property type="match status" value="1"/>
</dbReference>
<accession>A0A392MCP8</accession>
<dbReference type="InterPro" id="IPR035979">
    <property type="entry name" value="RBD_domain_sf"/>
</dbReference>
<dbReference type="Gene3D" id="3.30.70.330">
    <property type="match status" value="1"/>
</dbReference>
<dbReference type="InterPro" id="IPR012677">
    <property type="entry name" value="Nucleotide-bd_a/b_plait_sf"/>
</dbReference>
<dbReference type="GO" id="GO:0003723">
    <property type="term" value="F:RNA binding"/>
    <property type="evidence" value="ECO:0007669"/>
    <property type="project" value="UniProtKB-UniRule"/>
</dbReference>
<feature type="domain" description="RRM" evidence="2">
    <location>
        <begin position="27"/>
        <end position="104"/>
    </location>
</feature>
<comment type="caution">
    <text evidence="3">The sequence shown here is derived from an EMBL/GenBank/DDBJ whole genome shotgun (WGS) entry which is preliminary data.</text>
</comment>
<evidence type="ECO:0000259" key="2">
    <source>
        <dbReference type="PROSITE" id="PS50102"/>
    </source>
</evidence>
<organism evidence="3 4">
    <name type="scientific">Trifolium medium</name>
    <dbReference type="NCBI Taxonomy" id="97028"/>
    <lineage>
        <taxon>Eukaryota</taxon>
        <taxon>Viridiplantae</taxon>
        <taxon>Streptophyta</taxon>
        <taxon>Embryophyta</taxon>
        <taxon>Tracheophyta</taxon>
        <taxon>Spermatophyta</taxon>
        <taxon>Magnoliopsida</taxon>
        <taxon>eudicotyledons</taxon>
        <taxon>Gunneridae</taxon>
        <taxon>Pentapetalae</taxon>
        <taxon>rosids</taxon>
        <taxon>fabids</taxon>
        <taxon>Fabales</taxon>
        <taxon>Fabaceae</taxon>
        <taxon>Papilionoideae</taxon>
        <taxon>50 kb inversion clade</taxon>
        <taxon>NPAAA clade</taxon>
        <taxon>Hologalegina</taxon>
        <taxon>IRL clade</taxon>
        <taxon>Trifolieae</taxon>
        <taxon>Trifolium</taxon>
    </lineage>
</organism>